<protein>
    <submittedName>
        <fullName evidence="1">Uncharacterized protein</fullName>
    </submittedName>
</protein>
<dbReference type="Proteomes" id="UP000805649">
    <property type="component" value="Unassembled WGS sequence"/>
</dbReference>
<sequence>MSHPSTGLRKASSKVRQACDRCHSRKIRCDGRRPCIKCQETEAECTFYAVPKKTGPKGPRHTRKLHHRQQPVPSSSYQRDGASPEREGYRFENIAQARTDGSPPRDTAHDSNGFRPAVQVSTDILQWCLNAFFKHKYPITPILCRPQMEECLQEFPTSPEKYGLLMACCAVIALSPEIFPPSAHHQINLPKADFFLSETLRSRRYHNFVDNLSLTHAQTSFFLFAAFFCIDNDNAAWFYLRESITILQTLRLHEEATYNDINDTVLVTYARRMFWVLFITERAYALQRNRPLTLQSTLNLPNADPLSSDAEILPGFLDLISLFRPFDTEFISTWNSSIPSASPTAAEPGELARLQNTLKHALPSVSNYSETQQADLLISRQWLKVIVWKLCVSKTLLSGTNSDDSMSLSYPSTIARDVVLITRRLPTKALEANGIGILEKVFDIGCSLADLLSLSPASTFWSAMDVGPIDILMETVKIVGRTFGGTYRHLDILVDKANYSLLMNVDRSLPLPVDVSLEEL</sequence>
<dbReference type="EMBL" id="VUJX02000001">
    <property type="protein sequence ID" value="KAL0943524.1"/>
    <property type="molecule type" value="Genomic_DNA"/>
</dbReference>
<gene>
    <name evidence="1" type="ORF">CTRU02_201411</name>
</gene>
<evidence type="ECO:0000313" key="2">
    <source>
        <dbReference type="Proteomes" id="UP000805649"/>
    </source>
</evidence>
<evidence type="ECO:0000313" key="1">
    <source>
        <dbReference type="EMBL" id="KAL0943524.1"/>
    </source>
</evidence>
<keyword evidence="2" id="KW-1185">Reference proteome</keyword>
<accession>A0ACC3ZHG4</accession>
<reference evidence="1 2" key="1">
    <citation type="journal article" date="2020" name="Phytopathology">
        <title>Genome Sequence Resources of Colletotrichum truncatum, C. plurivorum, C. musicola, and C. sojae: Four Species Pathogenic to Soybean (Glycine max).</title>
        <authorList>
            <person name="Rogerio F."/>
            <person name="Boufleur T.R."/>
            <person name="Ciampi-Guillardi M."/>
            <person name="Sukno S.A."/>
            <person name="Thon M.R."/>
            <person name="Massola Junior N.S."/>
            <person name="Baroncelli R."/>
        </authorList>
    </citation>
    <scope>NUCLEOTIDE SEQUENCE [LARGE SCALE GENOMIC DNA]</scope>
    <source>
        <strain evidence="1 2">CMES1059</strain>
    </source>
</reference>
<organism evidence="1 2">
    <name type="scientific">Colletotrichum truncatum</name>
    <name type="common">Anthracnose fungus</name>
    <name type="synonym">Colletotrichum capsici</name>
    <dbReference type="NCBI Taxonomy" id="5467"/>
    <lineage>
        <taxon>Eukaryota</taxon>
        <taxon>Fungi</taxon>
        <taxon>Dikarya</taxon>
        <taxon>Ascomycota</taxon>
        <taxon>Pezizomycotina</taxon>
        <taxon>Sordariomycetes</taxon>
        <taxon>Hypocreomycetidae</taxon>
        <taxon>Glomerellales</taxon>
        <taxon>Glomerellaceae</taxon>
        <taxon>Colletotrichum</taxon>
        <taxon>Colletotrichum truncatum species complex</taxon>
    </lineage>
</organism>
<comment type="caution">
    <text evidence="1">The sequence shown here is derived from an EMBL/GenBank/DDBJ whole genome shotgun (WGS) entry which is preliminary data.</text>
</comment>
<proteinExistence type="predicted"/>
<name>A0ACC3ZHG4_COLTU</name>